<name>A0AAX4HK49_9BACT</name>
<dbReference type="AlphaFoldDB" id="A0AAX4HK49"/>
<dbReference type="GO" id="GO:0008237">
    <property type="term" value="F:metallopeptidase activity"/>
    <property type="evidence" value="ECO:0007669"/>
    <property type="project" value="InterPro"/>
</dbReference>
<organism evidence="1 2">
    <name type="scientific">Peredibacter starrii</name>
    <dbReference type="NCBI Taxonomy" id="28202"/>
    <lineage>
        <taxon>Bacteria</taxon>
        <taxon>Pseudomonadati</taxon>
        <taxon>Bdellovibrionota</taxon>
        <taxon>Bacteriovoracia</taxon>
        <taxon>Bacteriovoracales</taxon>
        <taxon>Bacteriovoracaceae</taxon>
        <taxon>Peredibacter</taxon>
    </lineage>
</organism>
<accession>A0AAX4HK49</accession>
<evidence type="ECO:0008006" key="3">
    <source>
        <dbReference type="Google" id="ProtNLM"/>
    </source>
</evidence>
<dbReference type="RefSeq" id="WP_321390529.1">
    <property type="nucleotide sequence ID" value="NZ_CP139487.1"/>
</dbReference>
<gene>
    <name evidence="1" type="ORF">SOO65_12850</name>
</gene>
<reference evidence="1 2" key="1">
    <citation type="submission" date="2023-11" db="EMBL/GenBank/DDBJ databases">
        <title>Peredibacter starrii A3.12.</title>
        <authorList>
            <person name="Mitchell R.J."/>
        </authorList>
    </citation>
    <scope>NUCLEOTIDE SEQUENCE [LARGE SCALE GENOMIC DNA]</scope>
    <source>
        <strain evidence="1 2">A3.12</strain>
    </source>
</reference>
<dbReference type="EMBL" id="CP139487">
    <property type="protein sequence ID" value="WPU63578.1"/>
    <property type="molecule type" value="Genomic_DNA"/>
</dbReference>
<dbReference type="KEGG" id="psti:SOO65_12850"/>
<sequence>MLFLLIQYSLATFAHVGEEHDEECLPPGLPSEEALIKSIMAPLALWTSTGVQMQKAPCKTVSAPSIEDMDDVIREHSQGETAEKTINGVILKDDPRMLKMFEHLTTNYQDPKNFQTLFNINPDCSNVTCAMTKIWGSKYAKQLSYLFLHSGFNSSEYSFPNATRFNDSEMNDLLIALKDFPSAMGPLGAGGNRQLTRYTRGKWDPEFRPGTFATSDVQVYDPWTKASSWERQQTIFHEVTHMLTEKGTLDTSAEWLSLSGWEGSDEKWTASKKNCMVGKYGSKNPYEDFAETAVAYRYNPSRLYKGCPEKYQYMKRFFKGAEYFGTSSCEDK</sequence>
<evidence type="ECO:0000313" key="1">
    <source>
        <dbReference type="EMBL" id="WPU63578.1"/>
    </source>
</evidence>
<evidence type="ECO:0000313" key="2">
    <source>
        <dbReference type="Proteomes" id="UP001324634"/>
    </source>
</evidence>
<keyword evidence="2" id="KW-1185">Reference proteome</keyword>
<dbReference type="SUPFAM" id="SSF55486">
    <property type="entry name" value="Metalloproteases ('zincins'), catalytic domain"/>
    <property type="match status" value="1"/>
</dbReference>
<protein>
    <recommendedName>
        <fullName evidence="3">Lysine-specific metallo-endopeptidase domain-containing protein</fullName>
    </recommendedName>
</protein>
<dbReference type="InterPro" id="IPR024079">
    <property type="entry name" value="MetalloPept_cat_dom_sf"/>
</dbReference>
<proteinExistence type="predicted"/>
<dbReference type="Proteomes" id="UP001324634">
    <property type="component" value="Chromosome"/>
</dbReference>
<dbReference type="Gene3D" id="3.40.390.10">
    <property type="entry name" value="Collagenase (Catalytic Domain)"/>
    <property type="match status" value="1"/>
</dbReference>